<sequence>MARFKRQKEPQKTACTEAALQRVETAVTLTFANLVIGHQSLFLTETCDDAHRHDERTELTLPER</sequence>
<accession>E1T959</accession>
<proteinExistence type="predicted"/>
<dbReference type="EMBL" id="CP002217">
    <property type="protein sequence ID" value="ADN57742.1"/>
    <property type="molecule type" value="Genomic_DNA"/>
</dbReference>
<reference evidence="1" key="1">
    <citation type="submission" date="2010-09" db="EMBL/GenBank/DDBJ databases">
        <title>Complete sequence of chromosome1 of Burkholderia sp. CCGE1003.</title>
        <authorList>
            <consortium name="US DOE Joint Genome Institute"/>
            <person name="Lucas S."/>
            <person name="Copeland A."/>
            <person name="Lapidus A."/>
            <person name="Cheng J.-F."/>
            <person name="Bruce D."/>
            <person name="Goodwin L."/>
            <person name="Pitluck S."/>
            <person name="Daligault H."/>
            <person name="Davenport K."/>
            <person name="Detter J.C."/>
            <person name="Han C."/>
            <person name="Tapia R."/>
            <person name="Land M."/>
            <person name="Hauser L."/>
            <person name="Jeffries C."/>
            <person name="Kyrpides N."/>
            <person name="Ivanova N."/>
            <person name="Ovchinnikova G."/>
            <person name="Martinez-Romero E."/>
            <person name="Rogel M.A."/>
            <person name="Auchtung J."/>
            <person name="Tiedje J.M."/>
            <person name="Woyke T."/>
        </authorList>
    </citation>
    <scope>NUCLEOTIDE SEQUENCE</scope>
    <source>
        <strain evidence="1">CCGE1003</strain>
    </source>
</reference>
<dbReference type="AlphaFoldDB" id="E1T959"/>
<evidence type="ECO:0000313" key="1">
    <source>
        <dbReference type="EMBL" id="ADN57742.1"/>
    </source>
</evidence>
<protein>
    <submittedName>
        <fullName evidence="1">Uncharacterized protein</fullName>
    </submittedName>
</protein>
<dbReference type="HOGENOM" id="CLU_2859171_0_0_4"/>
<dbReference type="KEGG" id="bgf:BC1003_1776"/>
<organism evidence="1">
    <name type="scientific">Burkholderia sp. (strain CCGE1003)</name>
    <dbReference type="NCBI Taxonomy" id="640512"/>
    <lineage>
        <taxon>Bacteria</taxon>
        <taxon>Pseudomonadati</taxon>
        <taxon>Pseudomonadota</taxon>
        <taxon>Betaproteobacteria</taxon>
        <taxon>Burkholderiales</taxon>
        <taxon>Burkholderiaceae</taxon>
        <taxon>Burkholderia</taxon>
    </lineage>
</organism>
<name>E1T959_BURSG</name>
<gene>
    <name evidence="1" type="ordered locus">BC1003_1776</name>
</gene>